<gene>
    <name evidence="2" type="ORF">PR048_016177</name>
</gene>
<evidence type="ECO:0000256" key="1">
    <source>
        <dbReference type="SAM" id="MobiDB-lite"/>
    </source>
</evidence>
<feature type="region of interest" description="Disordered" evidence="1">
    <location>
        <begin position="525"/>
        <end position="560"/>
    </location>
</feature>
<comment type="caution">
    <text evidence="2">The sequence shown here is derived from an EMBL/GenBank/DDBJ whole genome shotgun (WGS) entry which is preliminary data.</text>
</comment>
<evidence type="ECO:0000313" key="2">
    <source>
        <dbReference type="EMBL" id="KAJ8884320.1"/>
    </source>
</evidence>
<dbReference type="EMBL" id="JARBHB010000005">
    <property type="protein sequence ID" value="KAJ8884320.1"/>
    <property type="molecule type" value="Genomic_DNA"/>
</dbReference>
<keyword evidence="3" id="KW-1185">Reference proteome</keyword>
<proteinExistence type="predicted"/>
<name>A0ABQ9HJF4_9NEOP</name>
<reference evidence="2 3" key="1">
    <citation type="submission" date="2023-02" db="EMBL/GenBank/DDBJ databases">
        <title>LHISI_Scaffold_Assembly.</title>
        <authorList>
            <person name="Stuart O.P."/>
            <person name="Cleave R."/>
            <person name="Magrath M.J.L."/>
            <person name="Mikheyev A.S."/>
        </authorList>
    </citation>
    <scope>NUCLEOTIDE SEQUENCE [LARGE SCALE GENOMIC DNA]</scope>
    <source>
        <strain evidence="2">Daus_M_001</strain>
        <tissue evidence="2">Leg muscle</tissue>
    </source>
</reference>
<feature type="compositionally biased region" description="Polar residues" evidence="1">
    <location>
        <begin position="533"/>
        <end position="547"/>
    </location>
</feature>
<evidence type="ECO:0000313" key="3">
    <source>
        <dbReference type="Proteomes" id="UP001159363"/>
    </source>
</evidence>
<protein>
    <submittedName>
        <fullName evidence="2">Uncharacterized protein</fullName>
    </submittedName>
</protein>
<organism evidence="2 3">
    <name type="scientific">Dryococelus australis</name>
    <dbReference type="NCBI Taxonomy" id="614101"/>
    <lineage>
        <taxon>Eukaryota</taxon>
        <taxon>Metazoa</taxon>
        <taxon>Ecdysozoa</taxon>
        <taxon>Arthropoda</taxon>
        <taxon>Hexapoda</taxon>
        <taxon>Insecta</taxon>
        <taxon>Pterygota</taxon>
        <taxon>Neoptera</taxon>
        <taxon>Polyneoptera</taxon>
        <taxon>Phasmatodea</taxon>
        <taxon>Verophasmatodea</taxon>
        <taxon>Anareolatae</taxon>
        <taxon>Phasmatidae</taxon>
        <taxon>Eurycanthinae</taxon>
        <taxon>Dryococelus</taxon>
    </lineage>
</organism>
<accession>A0ABQ9HJF4</accession>
<sequence>MLYTPTMHTIDSEAIENLHFVWGRGGVVDRLVATHLGELSSIPDGAARGLSNLDFPFPAPLHSGANFTSASSVRKTSILRAAQNSQLNSIAQVKFSIGSCSTSSLMVGLLCATGYYEALWGYFTASTPPSLSLSLDSVHCALQSRATTVITCTFNLGTFWQRPQQTRVASEANHKIIDSPEGVRGPYFSDGDDGVSVTVYAKCSNYMLVTFSHGLKHSYWDVALVWFQQSIWHVYHEPRKCGDFSLGLMGRFEVNLARWDYAKDDNIKCDCGEDQTVQHMHLRTGLDTRGGGGPRFLLVEIVPDDTAGRWVFSGISLFLPLLHSDAAPYSPHFTLIGSQYLGVKSRPNLSKPLTKYMSKLKQHLITKRKNMFVKVNKFLHAIYKQTLSTRSWWPERLGRSPLTRANQVRSPAGSPDFRKWDSYRTMPLVGGFSRGSPLHSDVAPYSLKPPSSALKASLLIAAQISSLTLSSRGVAKFYTISTYTSQKAKSKYINRIQLERASQKQSIDTHKNPYYQVKRCRECKKKKTLRRPSASTPRTQKKQSQVAGSIAPPTTPSQVDNLPARRILRNDSCMRFALSSGRALPLTNLRLFLSSPTQFPLSLSLFLHPRFPLLSHNMTWSSSPTTPEPPPANCLLSAALALARRRPYGHNAVSAGVYKRTNKLLYVFRPTIDYSPVKRALMKTLLNIFLYARSLSHDARRSQQCKKKILNNYENISSHSAFECSCFAFFSNTFLEAAVVKWLDYSPPTYVNWARFPAGLLRTFARGCRAGRCRWSAGFLGDLRFPPLLHSGAVPYSPRFNPIDSDY</sequence>
<dbReference type="Proteomes" id="UP001159363">
    <property type="component" value="Chromosome 4"/>
</dbReference>